<gene>
    <name evidence="7" type="ORF">KI387_029077</name>
</gene>
<comment type="function">
    <text evidence="5">Aux/IAA proteins are short-lived transcriptional factors that function as repressors of early auxin response genes at low auxin concentrations.</text>
</comment>
<comment type="subcellular location">
    <subcellularLocation>
        <location evidence="1 5">Nucleus</location>
    </subcellularLocation>
</comment>
<evidence type="ECO:0000256" key="3">
    <source>
        <dbReference type="ARBA" id="ARBA00022491"/>
    </source>
</evidence>
<keyword evidence="3 5" id="KW-0678">Repressor</keyword>
<dbReference type="InterPro" id="IPR033389">
    <property type="entry name" value="AUX/IAA_dom"/>
</dbReference>
<keyword evidence="5" id="KW-0804">Transcription</keyword>
<comment type="caution">
    <text evidence="7">The sequence shown here is derived from an EMBL/GenBank/DDBJ whole genome shotgun (WGS) entry which is preliminary data.</text>
</comment>
<dbReference type="InterPro" id="IPR003311">
    <property type="entry name" value="AUX_IAA"/>
</dbReference>
<keyword evidence="5" id="KW-0805">Transcription regulation</keyword>
<feature type="domain" description="PB1" evidence="6">
    <location>
        <begin position="112"/>
        <end position="190"/>
    </location>
</feature>
<evidence type="ECO:0000259" key="6">
    <source>
        <dbReference type="PROSITE" id="PS51745"/>
    </source>
</evidence>
<evidence type="ECO:0000256" key="2">
    <source>
        <dbReference type="ARBA" id="ARBA00006728"/>
    </source>
</evidence>
<evidence type="ECO:0000256" key="5">
    <source>
        <dbReference type="RuleBase" id="RU004549"/>
    </source>
</evidence>
<dbReference type="Gene3D" id="3.10.20.90">
    <property type="entry name" value="Phosphatidylinositol 3-kinase Catalytic Subunit, Chain A, domain 1"/>
    <property type="match status" value="1"/>
</dbReference>
<dbReference type="GO" id="GO:0009734">
    <property type="term" value="P:auxin-activated signaling pathway"/>
    <property type="evidence" value="ECO:0007669"/>
    <property type="project" value="UniProtKB-UniRule"/>
</dbReference>
<evidence type="ECO:0000256" key="1">
    <source>
        <dbReference type="ARBA" id="ARBA00004123"/>
    </source>
</evidence>
<evidence type="ECO:0000256" key="4">
    <source>
        <dbReference type="ARBA" id="ARBA00023294"/>
    </source>
</evidence>
<dbReference type="PANTHER" id="PTHR31734:SF7">
    <property type="entry name" value="AUXIN-RESPONSIVE PROTEIN IAA33"/>
    <property type="match status" value="1"/>
</dbReference>
<evidence type="ECO:0000313" key="8">
    <source>
        <dbReference type="Proteomes" id="UP000824469"/>
    </source>
</evidence>
<reference evidence="7 8" key="1">
    <citation type="journal article" date="2021" name="Nat. Plants">
        <title>The Taxus genome provides insights into paclitaxel biosynthesis.</title>
        <authorList>
            <person name="Xiong X."/>
            <person name="Gou J."/>
            <person name="Liao Q."/>
            <person name="Li Y."/>
            <person name="Zhou Q."/>
            <person name="Bi G."/>
            <person name="Li C."/>
            <person name="Du R."/>
            <person name="Wang X."/>
            <person name="Sun T."/>
            <person name="Guo L."/>
            <person name="Liang H."/>
            <person name="Lu P."/>
            <person name="Wu Y."/>
            <person name="Zhang Z."/>
            <person name="Ro D.K."/>
            <person name="Shang Y."/>
            <person name="Huang S."/>
            <person name="Yan J."/>
        </authorList>
    </citation>
    <scope>NUCLEOTIDE SEQUENCE [LARGE SCALE GENOMIC DNA]</scope>
    <source>
        <strain evidence="7">Ta-2019</strain>
    </source>
</reference>
<keyword evidence="5" id="KW-0539">Nucleus</keyword>
<dbReference type="GO" id="GO:0005634">
    <property type="term" value="C:nucleus"/>
    <property type="evidence" value="ECO:0007669"/>
    <property type="project" value="UniProtKB-SubCell"/>
</dbReference>
<proteinExistence type="inferred from homology"/>
<keyword evidence="4 5" id="KW-0927">Auxin signaling pathway</keyword>
<dbReference type="PANTHER" id="PTHR31734">
    <property type="entry name" value="AUXIN-RESPONSIVE PROTEIN IAA17"/>
    <property type="match status" value="1"/>
</dbReference>
<name>A0AA38CCF9_TAXCH</name>
<comment type="subunit">
    <text evidence="5">Homodimers and heterodimers.</text>
</comment>
<evidence type="ECO:0000313" key="7">
    <source>
        <dbReference type="EMBL" id="KAH9297395.1"/>
    </source>
</evidence>
<feature type="non-terminal residue" evidence="7">
    <location>
        <position position="1"/>
    </location>
</feature>
<protein>
    <recommendedName>
        <fullName evidence="5">Auxin-responsive protein</fullName>
    </recommendedName>
</protein>
<dbReference type="PROSITE" id="PS51745">
    <property type="entry name" value="PB1"/>
    <property type="match status" value="1"/>
</dbReference>
<organism evidence="7 8">
    <name type="scientific">Taxus chinensis</name>
    <name type="common">Chinese yew</name>
    <name type="synonym">Taxus wallichiana var. chinensis</name>
    <dbReference type="NCBI Taxonomy" id="29808"/>
    <lineage>
        <taxon>Eukaryota</taxon>
        <taxon>Viridiplantae</taxon>
        <taxon>Streptophyta</taxon>
        <taxon>Embryophyta</taxon>
        <taxon>Tracheophyta</taxon>
        <taxon>Spermatophyta</taxon>
        <taxon>Pinopsida</taxon>
        <taxon>Pinidae</taxon>
        <taxon>Conifers II</taxon>
        <taxon>Cupressales</taxon>
        <taxon>Taxaceae</taxon>
        <taxon>Taxus</taxon>
    </lineage>
</organism>
<dbReference type="InterPro" id="IPR053793">
    <property type="entry name" value="PB1-like"/>
</dbReference>
<comment type="similarity">
    <text evidence="2 5">Belongs to the Aux/IAA family.</text>
</comment>
<keyword evidence="8" id="KW-1185">Reference proteome</keyword>
<dbReference type="EMBL" id="JAHRHJ020000010">
    <property type="protein sequence ID" value="KAH9297395.1"/>
    <property type="molecule type" value="Genomic_DNA"/>
</dbReference>
<sequence>FQRMDGGSEKSGEIFHAWRDSIGGGGGARDAANTNFYARLLAGPNYRYNQAGDGTRTCADGVGNLNRAAPPPFLQSKQSAFVAPAGSNLGVVNNESCSGLGFPFNFPLHLAAPQVTVVLEGRSICQRICLDQHANYETFARALRKMFADIVVISLPVEESVNLANAIPGYLIAYEDIEGDLLLAGDLSWK</sequence>
<dbReference type="Proteomes" id="UP000824469">
    <property type="component" value="Unassembled WGS sequence"/>
</dbReference>
<accession>A0AA38CCF9</accession>
<dbReference type="AlphaFoldDB" id="A0AA38CCF9"/>
<dbReference type="Pfam" id="PF02309">
    <property type="entry name" value="AUX_IAA"/>
    <property type="match status" value="1"/>
</dbReference>
<dbReference type="GO" id="GO:0006355">
    <property type="term" value="P:regulation of DNA-templated transcription"/>
    <property type="evidence" value="ECO:0007669"/>
    <property type="project" value="InterPro"/>
</dbReference>